<dbReference type="OrthoDB" id="5695192at2"/>
<dbReference type="RefSeq" id="WP_006977233.1">
    <property type="nucleotide sequence ID" value="NZ_ABCS01000203.1"/>
</dbReference>
<dbReference type="EMBL" id="ABCS01000203">
    <property type="protein sequence ID" value="EDM73606.1"/>
    <property type="molecule type" value="Genomic_DNA"/>
</dbReference>
<evidence type="ECO:0000313" key="1">
    <source>
        <dbReference type="EMBL" id="EDM73606.1"/>
    </source>
</evidence>
<dbReference type="AlphaFoldDB" id="A6GKJ7"/>
<dbReference type="Proteomes" id="UP000005801">
    <property type="component" value="Unassembled WGS sequence"/>
</dbReference>
<dbReference type="PROSITE" id="PS51318">
    <property type="entry name" value="TAT"/>
    <property type="match status" value="1"/>
</dbReference>
<keyword evidence="2" id="KW-1185">Reference proteome</keyword>
<dbReference type="InterPro" id="IPR011447">
    <property type="entry name" value="DUF1552"/>
</dbReference>
<dbReference type="Pfam" id="PF07586">
    <property type="entry name" value="HXXSHH"/>
    <property type="match status" value="1"/>
</dbReference>
<accession>A6GKJ7</accession>
<comment type="caution">
    <text evidence="1">The sequence shown here is derived from an EMBL/GenBank/DDBJ whole genome shotgun (WGS) entry which is preliminary data.</text>
</comment>
<gene>
    <name evidence="1" type="ORF">PPSIR1_31228</name>
</gene>
<protein>
    <submittedName>
        <fullName evidence="1">Tat (Twin-arginine translocation) pathway signal sequence domain protein</fullName>
    </submittedName>
</protein>
<sequence>MPKQFSRRGLLSAGAVTLASSALLPMISRRALADSEGVKRVVFWYAVEGTMGSRFWPGTGPGPLEINMAATMGNQPNSKSSTINGYRSAEHGTYILQPMKAHEADITLVSGLSTDMGSGDPHARAVDAIMTGGTTSAGSIDQHLGYHLQGEAPFHAIYSSLMGEHVNANIASYAGPLHTIGGSVIAPTWNPVTTYNQVFPGGITNEEPDPSANHAFESRLAVLGSVREQLEAVQDQGGAEARRRMEAYLESIETIEGQTEALLDVEVEVPPDLSVDVPEQWLDIDPNNKYWRNSQNFAALGKIMMDTTVASLALDRTRVATMHWSASGTDKGPADGQHYTHLGLGLEGPVVADHEMSHNGDWNVRRNQTRVFRWYYEQLAYFVDRLKSIPDGDGTLFDSTVIVVCSEFGGYNHSYNDVPCVLIGNAGGSFDTGKYIDVHNGGFRPYANLMLSLAEGLGAPLQSFGESDGKVNGILA</sequence>
<reference evidence="1 2" key="1">
    <citation type="submission" date="2007-06" db="EMBL/GenBank/DDBJ databases">
        <authorList>
            <person name="Shimkets L."/>
            <person name="Ferriera S."/>
            <person name="Johnson J."/>
            <person name="Kravitz S."/>
            <person name="Beeson K."/>
            <person name="Sutton G."/>
            <person name="Rogers Y.-H."/>
            <person name="Friedman R."/>
            <person name="Frazier M."/>
            <person name="Venter J.C."/>
        </authorList>
    </citation>
    <scope>NUCLEOTIDE SEQUENCE [LARGE SCALE GENOMIC DNA]</scope>
    <source>
        <strain evidence="1 2">SIR-1</strain>
    </source>
</reference>
<dbReference type="InterPro" id="IPR006311">
    <property type="entry name" value="TAT_signal"/>
</dbReference>
<organism evidence="1 2">
    <name type="scientific">Plesiocystis pacifica SIR-1</name>
    <dbReference type="NCBI Taxonomy" id="391625"/>
    <lineage>
        <taxon>Bacteria</taxon>
        <taxon>Pseudomonadati</taxon>
        <taxon>Myxococcota</taxon>
        <taxon>Polyangia</taxon>
        <taxon>Nannocystales</taxon>
        <taxon>Nannocystaceae</taxon>
        <taxon>Plesiocystis</taxon>
    </lineage>
</organism>
<evidence type="ECO:0000313" key="2">
    <source>
        <dbReference type="Proteomes" id="UP000005801"/>
    </source>
</evidence>
<proteinExistence type="predicted"/>
<name>A6GKJ7_9BACT</name>
<dbReference type="STRING" id="391625.PPSIR1_31228"/>
<dbReference type="eggNOG" id="COG2960">
    <property type="taxonomic scope" value="Bacteria"/>
</dbReference>